<protein>
    <recommendedName>
        <fullName evidence="9">C2H2-type domain-containing protein</fullName>
    </recommendedName>
</protein>
<evidence type="ECO:0000256" key="8">
    <source>
        <dbReference type="SAM" id="MobiDB-lite"/>
    </source>
</evidence>
<dbReference type="Gene3D" id="3.30.160.60">
    <property type="entry name" value="Classic Zinc Finger"/>
    <property type="match status" value="1"/>
</dbReference>
<evidence type="ECO:0000256" key="1">
    <source>
        <dbReference type="ARBA" id="ARBA00004123"/>
    </source>
</evidence>
<evidence type="ECO:0000256" key="5">
    <source>
        <dbReference type="ARBA" id="ARBA00022833"/>
    </source>
</evidence>
<evidence type="ECO:0000256" key="4">
    <source>
        <dbReference type="ARBA" id="ARBA00022771"/>
    </source>
</evidence>
<name>A0A8H7SSC8_9FUNG</name>
<evidence type="ECO:0000256" key="3">
    <source>
        <dbReference type="ARBA" id="ARBA00022737"/>
    </source>
</evidence>
<accession>A0A8H7SSC8</accession>
<keyword evidence="3" id="KW-0677">Repeat</keyword>
<dbReference type="GO" id="GO:0008270">
    <property type="term" value="F:zinc ion binding"/>
    <property type="evidence" value="ECO:0007669"/>
    <property type="project" value="UniProtKB-KW"/>
</dbReference>
<keyword evidence="5" id="KW-0862">Zinc</keyword>
<dbReference type="InterPro" id="IPR050888">
    <property type="entry name" value="ZnF_C2H2-type_TF"/>
</dbReference>
<dbReference type="SMART" id="SM00355">
    <property type="entry name" value="ZnF_C2H2"/>
    <property type="match status" value="7"/>
</dbReference>
<comment type="caution">
    <text evidence="10">The sequence shown here is derived from an EMBL/GenBank/DDBJ whole genome shotgun (WGS) entry which is preliminary data.</text>
</comment>
<keyword evidence="2" id="KW-0479">Metal-binding</keyword>
<gene>
    <name evidence="10" type="ORF">INT48_001940</name>
</gene>
<evidence type="ECO:0000256" key="2">
    <source>
        <dbReference type="ARBA" id="ARBA00022723"/>
    </source>
</evidence>
<evidence type="ECO:0000256" key="6">
    <source>
        <dbReference type="ARBA" id="ARBA00023242"/>
    </source>
</evidence>
<dbReference type="AlphaFoldDB" id="A0A8H7SSC8"/>
<dbReference type="PROSITE" id="PS00028">
    <property type="entry name" value="ZINC_FINGER_C2H2_1"/>
    <property type="match status" value="7"/>
</dbReference>
<keyword evidence="11" id="KW-1185">Reference proteome</keyword>
<evidence type="ECO:0000313" key="11">
    <source>
        <dbReference type="Proteomes" id="UP000613177"/>
    </source>
</evidence>
<comment type="subcellular location">
    <subcellularLocation>
        <location evidence="1">Nucleus</location>
    </subcellularLocation>
</comment>
<dbReference type="PANTHER" id="PTHR24406">
    <property type="entry name" value="TRANSCRIPTIONAL REPRESSOR CTCFL-RELATED"/>
    <property type="match status" value="1"/>
</dbReference>
<dbReference type="Proteomes" id="UP000613177">
    <property type="component" value="Unassembled WGS sequence"/>
</dbReference>
<keyword evidence="6" id="KW-0539">Nucleus</keyword>
<keyword evidence="4 7" id="KW-0863">Zinc-finger</keyword>
<dbReference type="Pfam" id="PF12874">
    <property type="entry name" value="zf-met"/>
    <property type="match status" value="5"/>
</dbReference>
<dbReference type="PROSITE" id="PS50157">
    <property type="entry name" value="ZINC_FINGER_C2H2_2"/>
    <property type="match status" value="1"/>
</dbReference>
<evidence type="ECO:0000313" key="10">
    <source>
        <dbReference type="EMBL" id="KAG2234221.1"/>
    </source>
</evidence>
<reference evidence="10" key="1">
    <citation type="submission" date="2021-01" db="EMBL/GenBank/DDBJ databases">
        <title>Metabolic potential, ecology and presence of endohyphal bacteria is reflected in genomic diversity of Mucoromycotina.</title>
        <authorList>
            <person name="Muszewska A."/>
            <person name="Okrasinska A."/>
            <person name="Steczkiewicz K."/>
            <person name="Drgas O."/>
            <person name="Orlowska M."/>
            <person name="Perlinska-Lenart U."/>
            <person name="Aleksandrzak-Piekarczyk T."/>
            <person name="Szatraj K."/>
            <person name="Zielenkiewicz U."/>
            <person name="Pilsyk S."/>
            <person name="Malc E."/>
            <person name="Mieczkowski P."/>
            <person name="Kruszewska J.S."/>
            <person name="Biernat P."/>
            <person name="Pawlowska J."/>
        </authorList>
    </citation>
    <scope>NUCLEOTIDE SEQUENCE</scope>
    <source>
        <strain evidence="10">WA0000018081</strain>
    </source>
</reference>
<evidence type="ECO:0000259" key="9">
    <source>
        <dbReference type="PROSITE" id="PS50157"/>
    </source>
</evidence>
<dbReference type="GO" id="GO:0005634">
    <property type="term" value="C:nucleus"/>
    <property type="evidence" value="ECO:0007669"/>
    <property type="project" value="UniProtKB-SubCell"/>
</dbReference>
<dbReference type="EMBL" id="JAEPRE010000058">
    <property type="protein sequence ID" value="KAG2234221.1"/>
    <property type="molecule type" value="Genomic_DNA"/>
</dbReference>
<dbReference type="InterPro" id="IPR013087">
    <property type="entry name" value="Znf_C2H2_type"/>
</dbReference>
<sequence>MKQESIKSDAFNQDMNIDRPRTRAYIKQETDDSKEYLKCALYPPVKTESPSLEISKYENAGYREHMAKLNNIHIPVIRPRVDPNSSKTPKIDDPNNYCISCDFTFKSTGNYRIHLTRRHHMLIQPPEEINMPKNKKPEIDIVNRYCDACNRIFDHKKDYIKHLIRIHGMTLPDMYSEPSNFDSENLYCKVCDASYVKSQAFIAHLQNIHQIAPHFPSNSSPNMDDQNNYCNACRKTFSSRRTYLCHLSIAHLDKITELYQGTDFHMEKIHGVKPLNYIPSLDGPKNHCTLCDKTYPYTMPVVDLLKKYCNACDRTYSSFNAYRRHMSKNHRMEVGKSKRSRVNRNETPVIDEIGNYCTACDRVYRSRALYKDHLYRIHGISLYKRVYVPLQRNRDIVPDLNDKNNYCASCNRTYRSRANYLVHLTSIHQIKTLNVKNEESCV</sequence>
<organism evidence="10 11">
    <name type="scientific">Thamnidium elegans</name>
    <dbReference type="NCBI Taxonomy" id="101142"/>
    <lineage>
        <taxon>Eukaryota</taxon>
        <taxon>Fungi</taxon>
        <taxon>Fungi incertae sedis</taxon>
        <taxon>Mucoromycota</taxon>
        <taxon>Mucoromycotina</taxon>
        <taxon>Mucoromycetes</taxon>
        <taxon>Mucorales</taxon>
        <taxon>Mucorineae</taxon>
        <taxon>Mucoraceae</taxon>
        <taxon>Thamnidium</taxon>
    </lineage>
</organism>
<feature type="domain" description="C2H2-type" evidence="9">
    <location>
        <begin position="144"/>
        <end position="172"/>
    </location>
</feature>
<proteinExistence type="predicted"/>
<evidence type="ECO:0000256" key="7">
    <source>
        <dbReference type="PROSITE-ProRule" id="PRU00042"/>
    </source>
</evidence>
<feature type="region of interest" description="Disordered" evidence="8">
    <location>
        <begin position="1"/>
        <end position="22"/>
    </location>
</feature>